<dbReference type="Proteomes" id="UP000183997">
    <property type="component" value="Unassembled WGS sequence"/>
</dbReference>
<protein>
    <submittedName>
        <fullName evidence="3">Nucleotide-binding universal stress protein, UspA family</fullName>
    </submittedName>
</protein>
<evidence type="ECO:0000313" key="3">
    <source>
        <dbReference type="EMBL" id="SHK17909.1"/>
    </source>
</evidence>
<dbReference type="PANTHER" id="PTHR46268:SF25">
    <property type="entry name" value="USPA DOMAIN PROTEIN"/>
    <property type="match status" value="1"/>
</dbReference>
<gene>
    <name evidence="3" type="ORF">SAMN02745123_00964</name>
</gene>
<keyword evidence="4" id="KW-1185">Reference proteome</keyword>
<accession>A0A1M6QC97</accession>
<proteinExistence type="inferred from homology"/>
<evidence type="ECO:0000256" key="1">
    <source>
        <dbReference type="ARBA" id="ARBA00008791"/>
    </source>
</evidence>
<dbReference type="InterPro" id="IPR014729">
    <property type="entry name" value="Rossmann-like_a/b/a_fold"/>
</dbReference>
<comment type="similarity">
    <text evidence="1">Belongs to the universal stress protein A family.</text>
</comment>
<evidence type="ECO:0000313" key="4">
    <source>
        <dbReference type="Proteomes" id="UP000183997"/>
    </source>
</evidence>
<dbReference type="SUPFAM" id="SSF52402">
    <property type="entry name" value="Adenine nucleotide alpha hydrolases-like"/>
    <property type="match status" value="1"/>
</dbReference>
<dbReference type="AlphaFoldDB" id="A0A1M6QC97"/>
<dbReference type="PANTHER" id="PTHR46268">
    <property type="entry name" value="STRESS RESPONSE PROTEIN NHAX"/>
    <property type="match status" value="1"/>
</dbReference>
<dbReference type="Pfam" id="PF00582">
    <property type="entry name" value="Usp"/>
    <property type="match status" value="1"/>
</dbReference>
<organism evidence="3 4">
    <name type="scientific">Desulforamulus aeronauticus DSM 10349</name>
    <dbReference type="NCBI Taxonomy" id="1121421"/>
    <lineage>
        <taxon>Bacteria</taxon>
        <taxon>Bacillati</taxon>
        <taxon>Bacillota</taxon>
        <taxon>Clostridia</taxon>
        <taxon>Eubacteriales</taxon>
        <taxon>Peptococcaceae</taxon>
        <taxon>Desulforamulus</taxon>
    </lineage>
</organism>
<dbReference type="Gene3D" id="3.40.50.620">
    <property type="entry name" value="HUPs"/>
    <property type="match status" value="1"/>
</dbReference>
<reference evidence="4" key="1">
    <citation type="submission" date="2016-11" db="EMBL/GenBank/DDBJ databases">
        <authorList>
            <person name="Varghese N."/>
            <person name="Submissions S."/>
        </authorList>
    </citation>
    <scope>NUCLEOTIDE SEQUENCE [LARGE SCALE GENOMIC DNA]</scope>
    <source>
        <strain evidence="4">DSM 10349</strain>
    </source>
</reference>
<dbReference type="CDD" id="cd00293">
    <property type="entry name" value="USP-like"/>
    <property type="match status" value="1"/>
</dbReference>
<dbReference type="EMBL" id="FRAR01000008">
    <property type="protein sequence ID" value="SHK17909.1"/>
    <property type="molecule type" value="Genomic_DNA"/>
</dbReference>
<evidence type="ECO:0000259" key="2">
    <source>
        <dbReference type="Pfam" id="PF00582"/>
    </source>
</evidence>
<name>A0A1M6QC97_9FIRM</name>
<dbReference type="InterPro" id="IPR006016">
    <property type="entry name" value="UspA"/>
</dbReference>
<feature type="domain" description="UspA" evidence="2">
    <location>
        <begin position="2"/>
        <end position="140"/>
    </location>
</feature>
<dbReference type="RefSeq" id="WP_072911339.1">
    <property type="nucleotide sequence ID" value="NZ_FRAR01000008.1"/>
</dbReference>
<sequence>MRILVPFNGTDSSWKAINYALDMAKRNNLIRITVIAVDSRDYRFMSVNPNNNPFSIIDDFYNYLINQTKKIKDLFLKESVPLNVMIEKGDVAKSILKAVDDLYIDHIIMGRGKLSTLEVILGSIIYKVIADIKIPVTLLR</sequence>
<dbReference type="STRING" id="1121421.SAMN02745123_00964"/>